<reference evidence="2 3" key="1">
    <citation type="submission" date="2018-10" db="EMBL/GenBank/DDBJ databases">
        <title>Genomic Encyclopedia of Archaeal and Bacterial Type Strains, Phase II (KMG-II): from individual species to whole genera.</title>
        <authorList>
            <person name="Goeker M."/>
        </authorList>
    </citation>
    <scope>NUCLEOTIDE SEQUENCE [LARGE SCALE GENOMIC DNA]</scope>
    <source>
        <strain evidence="2 3">DSM 18602</strain>
    </source>
</reference>
<dbReference type="Gene3D" id="1.25.40.10">
    <property type="entry name" value="Tetratricopeptide repeat domain"/>
    <property type="match status" value="1"/>
</dbReference>
<feature type="chain" id="PRO_5019806667" description="Tetratricopeptide repeat protein" evidence="1">
    <location>
        <begin position="27"/>
        <end position="430"/>
    </location>
</feature>
<sequence length="430" mass="48674">MKKHFFRAIKAIAVFVLLCTVTTLRANINAIELNKVGYPQGVQPDIDFLKNNQGFYNHWVHNWNYKVPKNAVIKKLTGLYTELKKLPAGNIETNLLIGDIAHYLYNMEVEEYYQKAIDCYEVAKALSPTDYRVYWFLGNHYALSARIDLSFNNYRLALQYQQLPVAHALFWADYAVACTLASMPATALFAAEKSSTIQGETSYIEKELAFYKKGALHAPPVDTTIAAKNMWFMYGTNKSHVILTNWVMGTKLSIDSTWGFRPNDYKGGQTYTMITPPRATAKSGQKIGFSILMFTRAAKPNQSLSQFMDLFTAQYTNRKPISFTVGQIKNGIAYEIIDPTLYPQIGGGHSYAIAFERSRPAYPGMLMEDAVETPKANGSGDKIKYYADARKFSRFDGKLYYFILLDSCEFINAESLATFKDFVENGVIIE</sequence>
<dbReference type="Proteomes" id="UP000268007">
    <property type="component" value="Unassembled WGS sequence"/>
</dbReference>
<dbReference type="InterPro" id="IPR011990">
    <property type="entry name" value="TPR-like_helical_dom_sf"/>
</dbReference>
<evidence type="ECO:0008006" key="4">
    <source>
        <dbReference type="Google" id="ProtNLM"/>
    </source>
</evidence>
<organism evidence="2 3">
    <name type="scientific">Mucilaginibacter gracilis</name>
    <dbReference type="NCBI Taxonomy" id="423350"/>
    <lineage>
        <taxon>Bacteria</taxon>
        <taxon>Pseudomonadati</taxon>
        <taxon>Bacteroidota</taxon>
        <taxon>Sphingobacteriia</taxon>
        <taxon>Sphingobacteriales</taxon>
        <taxon>Sphingobacteriaceae</taxon>
        <taxon>Mucilaginibacter</taxon>
    </lineage>
</organism>
<comment type="caution">
    <text evidence="2">The sequence shown here is derived from an EMBL/GenBank/DDBJ whole genome shotgun (WGS) entry which is preliminary data.</text>
</comment>
<evidence type="ECO:0000313" key="2">
    <source>
        <dbReference type="EMBL" id="RKR81133.1"/>
    </source>
</evidence>
<dbReference type="EMBL" id="RBKU01000001">
    <property type="protein sequence ID" value="RKR81133.1"/>
    <property type="molecule type" value="Genomic_DNA"/>
</dbReference>
<protein>
    <recommendedName>
        <fullName evidence="4">Tetratricopeptide repeat protein</fullName>
    </recommendedName>
</protein>
<keyword evidence="1" id="KW-0732">Signal</keyword>
<proteinExistence type="predicted"/>
<name>A0A495IXA3_9SPHI</name>
<keyword evidence="3" id="KW-1185">Reference proteome</keyword>
<dbReference type="AlphaFoldDB" id="A0A495IXA3"/>
<dbReference type="RefSeq" id="WP_121196861.1">
    <property type="nucleotide sequence ID" value="NZ_RBKU01000001.1"/>
</dbReference>
<feature type="signal peptide" evidence="1">
    <location>
        <begin position="1"/>
        <end position="26"/>
    </location>
</feature>
<evidence type="ECO:0000313" key="3">
    <source>
        <dbReference type="Proteomes" id="UP000268007"/>
    </source>
</evidence>
<accession>A0A495IXA3</accession>
<dbReference type="OrthoDB" id="790633at2"/>
<evidence type="ECO:0000256" key="1">
    <source>
        <dbReference type="SAM" id="SignalP"/>
    </source>
</evidence>
<gene>
    <name evidence="2" type="ORF">BDD43_1277</name>
</gene>
<dbReference type="SUPFAM" id="SSF48452">
    <property type="entry name" value="TPR-like"/>
    <property type="match status" value="1"/>
</dbReference>